<evidence type="ECO:0000313" key="3">
    <source>
        <dbReference type="Proteomes" id="UP000307768"/>
    </source>
</evidence>
<evidence type="ECO:0008006" key="4">
    <source>
        <dbReference type="Google" id="ProtNLM"/>
    </source>
</evidence>
<evidence type="ECO:0000256" key="1">
    <source>
        <dbReference type="SAM" id="MobiDB-lite"/>
    </source>
</evidence>
<proteinExistence type="predicted"/>
<evidence type="ECO:0000313" key="2">
    <source>
        <dbReference type="EMBL" id="KAA1422467.1"/>
    </source>
</evidence>
<reference evidence="2 3" key="1">
    <citation type="submission" date="2019-09" db="EMBL/GenBank/DDBJ databases">
        <title>Mumia zhuanghuii sp. nov. isolated from the intestinal contents of plateau pika (Ochotona curzoniae) in the Qinghai-Tibet plateau of China.</title>
        <authorList>
            <person name="Tian Z."/>
        </authorList>
    </citation>
    <scope>NUCLEOTIDE SEQUENCE [LARGE SCALE GENOMIC DNA]</scope>
    <source>
        <strain evidence="3">350</strain>
    </source>
</reference>
<sequence>MPTLTRRPSSPARADARRLQRPRWTHPRAVAGAALVAGSMLLGSLLVTNVARTTEVWAVSDDVRAGEPVRPADLERVDVRLTGAAATAYLAEPDPTALASRVAEATWAHDLAAGELVPVAALAAASDASGVEVPLQVTGTAMPADLAAGHRVDVWVAPEPGTARGGTASARRVLQDVGVVAVHGDSSAFGESGVRSVVVLVDDARAGVLPDALAALADGRTTLVRRSGAA</sequence>
<feature type="region of interest" description="Disordered" evidence="1">
    <location>
        <begin position="1"/>
        <end position="23"/>
    </location>
</feature>
<dbReference type="EMBL" id="VDFQ02000004">
    <property type="protein sequence ID" value="KAA1422467.1"/>
    <property type="molecule type" value="Genomic_DNA"/>
</dbReference>
<organism evidence="2 3">
    <name type="scientific">Mumia zhuanghuii</name>
    <dbReference type="NCBI Taxonomy" id="2585211"/>
    <lineage>
        <taxon>Bacteria</taxon>
        <taxon>Bacillati</taxon>
        <taxon>Actinomycetota</taxon>
        <taxon>Actinomycetes</taxon>
        <taxon>Propionibacteriales</taxon>
        <taxon>Nocardioidaceae</taxon>
        <taxon>Mumia</taxon>
    </lineage>
</organism>
<gene>
    <name evidence="2" type="ORF">FE697_015100</name>
</gene>
<protein>
    <recommendedName>
        <fullName evidence="4">SAF domain-containing protein</fullName>
    </recommendedName>
</protein>
<feature type="compositionally biased region" description="Low complexity" evidence="1">
    <location>
        <begin position="1"/>
        <end position="13"/>
    </location>
</feature>
<dbReference type="Proteomes" id="UP000307768">
    <property type="component" value="Unassembled WGS sequence"/>
</dbReference>
<comment type="caution">
    <text evidence="2">The sequence shown here is derived from an EMBL/GenBank/DDBJ whole genome shotgun (WGS) entry which is preliminary data.</text>
</comment>
<dbReference type="AlphaFoldDB" id="A0A5Q6RWQ7"/>
<accession>A0A5Q6RWQ7</accession>
<name>A0A5Q6RWQ7_9ACTN</name>
<dbReference type="RefSeq" id="WP_149770418.1">
    <property type="nucleotide sequence ID" value="NZ_VDFQ02000004.1"/>
</dbReference>
<dbReference type="OrthoDB" id="3747689at2"/>